<keyword evidence="2" id="KW-1185">Reference proteome</keyword>
<dbReference type="Proteomes" id="UP000807025">
    <property type="component" value="Unassembled WGS sequence"/>
</dbReference>
<reference evidence="1" key="1">
    <citation type="submission" date="2020-11" db="EMBL/GenBank/DDBJ databases">
        <authorList>
            <consortium name="DOE Joint Genome Institute"/>
            <person name="Ahrendt S."/>
            <person name="Riley R."/>
            <person name="Andreopoulos W."/>
            <person name="Labutti K."/>
            <person name="Pangilinan J."/>
            <person name="Ruiz-Duenas F.J."/>
            <person name="Barrasa J.M."/>
            <person name="Sanchez-Garcia M."/>
            <person name="Camarero S."/>
            <person name="Miyauchi S."/>
            <person name="Serrano A."/>
            <person name="Linde D."/>
            <person name="Babiker R."/>
            <person name="Drula E."/>
            <person name="Ayuso-Fernandez I."/>
            <person name="Pacheco R."/>
            <person name="Padilla G."/>
            <person name="Ferreira P."/>
            <person name="Barriuso J."/>
            <person name="Kellner H."/>
            <person name="Castanera R."/>
            <person name="Alfaro M."/>
            <person name="Ramirez L."/>
            <person name="Pisabarro A.G."/>
            <person name="Kuo A."/>
            <person name="Tritt A."/>
            <person name="Lipzen A."/>
            <person name="He G."/>
            <person name="Yan M."/>
            <person name="Ng V."/>
            <person name="Cullen D."/>
            <person name="Martin F."/>
            <person name="Rosso M.-N."/>
            <person name="Henrissat B."/>
            <person name="Hibbett D."/>
            <person name="Martinez A.T."/>
            <person name="Grigoriev I.V."/>
        </authorList>
    </citation>
    <scope>NUCLEOTIDE SEQUENCE</scope>
    <source>
        <strain evidence="1">ATCC 90797</strain>
    </source>
</reference>
<gene>
    <name evidence="1" type="ORF">BDN71DRAFT_1433747</name>
</gene>
<dbReference type="OrthoDB" id="5572844at2759"/>
<dbReference type="InterPro" id="IPR018608">
    <property type="entry name" value="Gti1/Pac2"/>
</dbReference>
<comment type="caution">
    <text evidence="1">The sequence shown here is derived from an EMBL/GenBank/DDBJ whole genome shotgun (WGS) entry which is preliminary data.</text>
</comment>
<dbReference type="EMBL" id="MU154613">
    <property type="protein sequence ID" value="KAF9491746.1"/>
    <property type="molecule type" value="Genomic_DNA"/>
</dbReference>
<dbReference type="AlphaFoldDB" id="A0A9P5ZTZ3"/>
<protein>
    <submittedName>
        <fullName evidence="1">Uncharacterized protein</fullName>
    </submittedName>
</protein>
<sequence>MVTTCSNSYIQTPQDAQMIIYVVELDILPRVTDRLSKTEQEHVCMGDVYMSEEQTAASQMATATLAVYGRTPMESGFMLYIEKYSPPSPTQIVGAHCNPSADNSNSDSMGIISNGEPFVYGTITILEILALCQGCTCIYSITLLPVYGWQH</sequence>
<evidence type="ECO:0000313" key="2">
    <source>
        <dbReference type="Proteomes" id="UP000807025"/>
    </source>
</evidence>
<proteinExistence type="predicted"/>
<accession>A0A9P5ZTZ3</accession>
<dbReference type="Pfam" id="PF09729">
    <property type="entry name" value="Gti1_Pac2"/>
    <property type="match status" value="1"/>
</dbReference>
<organism evidence="1 2">
    <name type="scientific">Pleurotus eryngii</name>
    <name type="common">Boletus of the steppes</name>
    <dbReference type="NCBI Taxonomy" id="5323"/>
    <lineage>
        <taxon>Eukaryota</taxon>
        <taxon>Fungi</taxon>
        <taxon>Dikarya</taxon>
        <taxon>Basidiomycota</taxon>
        <taxon>Agaricomycotina</taxon>
        <taxon>Agaricomycetes</taxon>
        <taxon>Agaricomycetidae</taxon>
        <taxon>Agaricales</taxon>
        <taxon>Pleurotineae</taxon>
        <taxon>Pleurotaceae</taxon>
        <taxon>Pleurotus</taxon>
    </lineage>
</organism>
<name>A0A9P5ZTZ3_PLEER</name>
<evidence type="ECO:0000313" key="1">
    <source>
        <dbReference type="EMBL" id="KAF9491746.1"/>
    </source>
</evidence>